<reference evidence="4" key="2">
    <citation type="submission" date="2015-01" db="EMBL/GenBank/DDBJ databases">
        <title>Evolutionary Origins and Diversification of the Mycorrhizal Mutualists.</title>
        <authorList>
            <consortium name="DOE Joint Genome Institute"/>
            <consortium name="Mycorrhizal Genomics Consortium"/>
            <person name="Kohler A."/>
            <person name="Kuo A."/>
            <person name="Nagy L.G."/>
            <person name="Floudas D."/>
            <person name="Copeland A."/>
            <person name="Barry K.W."/>
            <person name="Cichocki N."/>
            <person name="Veneault-Fourrey C."/>
            <person name="LaButti K."/>
            <person name="Lindquist E.A."/>
            <person name="Lipzen A."/>
            <person name="Lundell T."/>
            <person name="Morin E."/>
            <person name="Murat C."/>
            <person name="Riley R."/>
            <person name="Ohm R."/>
            <person name="Sun H."/>
            <person name="Tunlid A."/>
            <person name="Henrissat B."/>
            <person name="Grigoriev I.V."/>
            <person name="Hibbett D.S."/>
            <person name="Martin F."/>
        </authorList>
    </citation>
    <scope>NUCLEOTIDE SEQUENCE [LARGE SCALE GENOMIC DNA]</scope>
    <source>
        <strain evidence="4">MUT 4182</strain>
    </source>
</reference>
<keyword evidence="4" id="KW-1185">Reference proteome</keyword>
<name>A0A0C3QAN8_9AGAM</name>
<dbReference type="AlphaFoldDB" id="A0A0C3QAN8"/>
<evidence type="ECO:0000259" key="2">
    <source>
        <dbReference type="PROSITE" id="PS50181"/>
    </source>
</evidence>
<feature type="domain" description="F-box" evidence="2">
    <location>
        <begin position="83"/>
        <end position="132"/>
    </location>
</feature>
<organism evidence="3 4">
    <name type="scientific">Tulasnella calospora MUT 4182</name>
    <dbReference type="NCBI Taxonomy" id="1051891"/>
    <lineage>
        <taxon>Eukaryota</taxon>
        <taxon>Fungi</taxon>
        <taxon>Dikarya</taxon>
        <taxon>Basidiomycota</taxon>
        <taxon>Agaricomycotina</taxon>
        <taxon>Agaricomycetes</taxon>
        <taxon>Cantharellales</taxon>
        <taxon>Tulasnellaceae</taxon>
        <taxon>Tulasnella</taxon>
    </lineage>
</organism>
<dbReference type="Pfam" id="PF00646">
    <property type="entry name" value="F-box"/>
    <property type="match status" value="1"/>
</dbReference>
<reference evidence="3 4" key="1">
    <citation type="submission" date="2014-04" db="EMBL/GenBank/DDBJ databases">
        <authorList>
            <consortium name="DOE Joint Genome Institute"/>
            <person name="Kuo A."/>
            <person name="Girlanda M."/>
            <person name="Perotto S."/>
            <person name="Kohler A."/>
            <person name="Nagy L.G."/>
            <person name="Floudas D."/>
            <person name="Copeland A."/>
            <person name="Barry K.W."/>
            <person name="Cichocki N."/>
            <person name="Veneault-Fourrey C."/>
            <person name="LaButti K."/>
            <person name="Lindquist E.A."/>
            <person name="Lipzen A."/>
            <person name="Lundell T."/>
            <person name="Morin E."/>
            <person name="Murat C."/>
            <person name="Sun H."/>
            <person name="Tunlid A."/>
            <person name="Henrissat B."/>
            <person name="Grigoriev I.V."/>
            <person name="Hibbett D.S."/>
            <person name="Martin F."/>
            <person name="Nordberg H.P."/>
            <person name="Cantor M.N."/>
            <person name="Hua S.X."/>
        </authorList>
    </citation>
    <scope>NUCLEOTIDE SEQUENCE [LARGE SCALE GENOMIC DNA]</scope>
    <source>
        <strain evidence="3 4">MUT 4182</strain>
    </source>
</reference>
<dbReference type="PROSITE" id="PS50181">
    <property type="entry name" value="FBOX"/>
    <property type="match status" value="1"/>
</dbReference>
<accession>A0A0C3QAN8</accession>
<dbReference type="InterPro" id="IPR036047">
    <property type="entry name" value="F-box-like_dom_sf"/>
</dbReference>
<dbReference type="SUPFAM" id="SSF81383">
    <property type="entry name" value="F-box domain"/>
    <property type="match status" value="1"/>
</dbReference>
<proteinExistence type="predicted"/>
<evidence type="ECO:0000313" key="4">
    <source>
        <dbReference type="Proteomes" id="UP000054248"/>
    </source>
</evidence>
<feature type="region of interest" description="Disordered" evidence="1">
    <location>
        <begin position="21"/>
        <end position="79"/>
    </location>
</feature>
<gene>
    <name evidence="3" type="ORF">M407DRAFT_29132</name>
</gene>
<dbReference type="CDD" id="cd09917">
    <property type="entry name" value="F-box_SF"/>
    <property type="match status" value="1"/>
</dbReference>
<evidence type="ECO:0000256" key="1">
    <source>
        <dbReference type="SAM" id="MobiDB-lite"/>
    </source>
</evidence>
<dbReference type="STRING" id="1051891.A0A0C3QAN8"/>
<dbReference type="OrthoDB" id="2322499at2759"/>
<dbReference type="Proteomes" id="UP000054248">
    <property type="component" value="Unassembled WGS sequence"/>
</dbReference>
<dbReference type="HOGENOM" id="CLU_452822_0_0_1"/>
<sequence>MVTTRGKKIKFDLDISDGELDDSEIDVEQPAGPAPKRRKTKRPKFTDEDPDLNFGSSSGKGKEKATSGQNQLITRRNSKGGKLRDLMNMPIDIFTEVCSYLGPFDLRRLALTSKRLWDVLMTKEARHIWKTALASVVDLPECPTSLNEPQYVCLLYSSECYTPGCTSRGTKADWFHLVRFCSACHDVKMTNEWHLTYSQNLELGLKSSTLSEIKDYFDMMRLGNNYHRRGSWMHKTNERHFYIEALKKAGCEYEALSQAESLDYLLALRLKREYWLETGKAIVKWKNKQLASRADDIAAEKNARFESIKVKLLDMGWDEKDFPMSNKAFRDLVLKDQKLTPKIWQNIKPKLEPLLQTSRTDRLAREKILRRMNRENAIRKLYRHTGRETMDLPFEHTRLSSYLPGIEEIFALPSIKLLLENDTETIEEDQWIEVAPEVRLIVVKWWRGCLERLVDSVENAATAAPNEKDESAASSQVETVEAISTSIEVLREKLSYATTAFSCKGRGNYCGRRIWWFPDFIRHGSSYHYCCNMEELSDQIQPLGHQGQELVRRLLQDLKLDPEMVKSSDDVIKDQSQKNFLCTSCDERVAKYMTFSDLIEHYLDFKKWFDKNPQ</sequence>
<protein>
    <recommendedName>
        <fullName evidence="2">F-box domain-containing protein</fullName>
    </recommendedName>
</protein>
<dbReference type="EMBL" id="KN823144">
    <property type="protein sequence ID" value="KIO21254.1"/>
    <property type="molecule type" value="Genomic_DNA"/>
</dbReference>
<evidence type="ECO:0000313" key="3">
    <source>
        <dbReference type="EMBL" id="KIO21254.1"/>
    </source>
</evidence>
<dbReference type="InterPro" id="IPR001810">
    <property type="entry name" value="F-box_dom"/>
</dbReference>
<feature type="compositionally biased region" description="Polar residues" evidence="1">
    <location>
        <begin position="66"/>
        <end position="75"/>
    </location>
</feature>